<dbReference type="AlphaFoldDB" id="A0AA89CC44"/>
<evidence type="ECO:0000313" key="2">
    <source>
        <dbReference type="EMBL" id="KGB98721.1"/>
    </source>
</evidence>
<dbReference type="Proteomes" id="UP000029575">
    <property type="component" value="Unassembled WGS sequence"/>
</dbReference>
<protein>
    <submittedName>
        <fullName evidence="2">Phage terminase, small subunit, P27 family</fullName>
    </submittedName>
</protein>
<dbReference type="RefSeq" id="WP_080747766.1">
    <property type="nucleotide sequence ID" value="NZ_KN150854.1"/>
</dbReference>
<dbReference type="Pfam" id="PF05119">
    <property type="entry name" value="Terminase_4"/>
    <property type="match status" value="1"/>
</dbReference>
<proteinExistence type="predicted"/>
<dbReference type="NCBIfam" id="TIGR01558">
    <property type="entry name" value="sm_term_P27"/>
    <property type="match status" value="1"/>
</dbReference>
<evidence type="ECO:0000256" key="1">
    <source>
        <dbReference type="SAM" id="MobiDB-lite"/>
    </source>
</evidence>
<gene>
    <name evidence="2" type="ORF">DM43_3486</name>
</gene>
<name>A0AA89CC44_BURCE</name>
<sequence>MGGIASVPGRGRKPKPTARKIAAGNPGKRALNKDEPDFGLVANIEPPEWIAGEARDMWERVVPLLCGQKILQVTDLHIVEIFCSAYGNWRTAQDDLTRNGPVVDSSQGSPMKNPAATVVKEAAAQMASFGAMLGLDPVSRQRLVGAKPKTPDNPFAKLLAND</sequence>
<organism evidence="2 3">
    <name type="scientific">Burkholderia cepacia</name>
    <name type="common">Pseudomonas cepacia</name>
    <dbReference type="NCBI Taxonomy" id="292"/>
    <lineage>
        <taxon>Bacteria</taxon>
        <taxon>Pseudomonadati</taxon>
        <taxon>Pseudomonadota</taxon>
        <taxon>Betaproteobacteria</taxon>
        <taxon>Burkholderiales</taxon>
        <taxon>Burkholderiaceae</taxon>
        <taxon>Burkholderia</taxon>
        <taxon>Burkholderia cepacia complex</taxon>
    </lineage>
</organism>
<feature type="region of interest" description="Disordered" evidence="1">
    <location>
        <begin position="1"/>
        <end position="34"/>
    </location>
</feature>
<dbReference type="InterPro" id="IPR006448">
    <property type="entry name" value="Phage_term_ssu_P27"/>
</dbReference>
<evidence type="ECO:0000313" key="3">
    <source>
        <dbReference type="Proteomes" id="UP000029575"/>
    </source>
</evidence>
<dbReference type="EMBL" id="JPGD01000005">
    <property type="protein sequence ID" value="KGB98721.1"/>
    <property type="molecule type" value="Genomic_DNA"/>
</dbReference>
<accession>A0AA89CC44</accession>
<reference evidence="2 3" key="1">
    <citation type="submission" date="2014-06" db="EMBL/GenBank/DDBJ databases">
        <authorList>
            <person name="Bishop-Lilly K.A."/>
            <person name="Broomall S.M."/>
            <person name="Chain P.S."/>
            <person name="Chertkov O."/>
            <person name="Coyne S.R."/>
            <person name="Daligault H.E."/>
            <person name="Davenport K.W."/>
            <person name="Erkkila T."/>
            <person name="Frey K.G."/>
            <person name="Gibbons H.S."/>
            <person name="Gu W."/>
            <person name="Jaissle J."/>
            <person name="Johnson S.L."/>
            <person name="Koroleva G.I."/>
            <person name="Ladner J.T."/>
            <person name="Lo C.-C."/>
            <person name="Minogue T.D."/>
            <person name="Munk C."/>
            <person name="Palacios G.F."/>
            <person name="Redden C.L."/>
            <person name="Rosenzweig C.N."/>
            <person name="Scholz M.B."/>
            <person name="Teshima H."/>
            <person name="Xu Y."/>
        </authorList>
    </citation>
    <scope>NUCLEOTIDE SEQUENCE [LARGE SCALE GENOMIC DNA]</scope>
    <source>
        <strain evidence="2 3">DWS 37UF10B-2</strain>
    </source>
</reference>
<comment type="caution">
    <text evidence="2">The sequence shown here is derived from an EMBL/GenBank/DDBJ whole genome shotgun (WGS) entry which is preliminary data.</text>
</comment>